<dbReference type="Pfam" id="PF00239">
    <property type="entry name" value="Resolvase"/>
    <property type="match status" value="1"/>
</dbReference>
<evidence type="ECO:0000256" key="2">
    <source>
        <dbReference type="ARBA" id="ARBA00023125"/>
    </source>
</evidence>
<dbReference type="GO" id="GO:0000150">
    <property type="term" value="F:DNA strand exchange activity"/>
    <property type="evidence" value="ECO:0007669"/>
    <property type="project" value="InterPro"/>
</dbReference>
<evidence type="ECO:0000256" key="4">
    <source>
        <dbReference type="PIRSR" id="PIRSR606118-50"/>
    </source>
</evidence>
<dbReference type="InterPro" id="IPR050639">
    <property type="entry name" value="SSR_resolvase"/>
</dbReference>
<dbReference type="PANTHER" id="PTHR30461">
    <property type="entry name" value="DNA-INVERTASE FROM LAMBDOID PROPHAGE"/>
    <property type="match status" value="1"/>
</dbReference>
<keyword evidence="1" id="KW-0229">DNA integration</keyword>
<comment type="caution">
    <text evidence="7">The sequence shown here is derived from an EMBL/GenBank/DDBJ whole genome shotgun (WGS) entry which is preliminary data.</text>
</comment>
<accession>A0A231V0B2</accession>
<dbReference type="PANTHER" id="PTHR30461:SF2">
    <property type="entry name" value="SERINE RECOMBINASE PINE-RELATED"/>
    <property type="match status" value="1"/>
</dbReference>
<keyword evidence="2" id="KW-0238">DNA-binding</keyword>
<dbReference type="RefSeq" id="WP_094075613.1">
    <property type="nucleotide sequence ID" value="NZ_NBYO01000001.1"/>
</dbReference>
<keyword evidence="8" id="KW-1185">Reference proteome</keyword>
<evidence type="ECO:0000256" key="1">
    <source>
        <dbReference type="ARBA" id="ARBA00022908"/>
    </source>
</evidence>
<evidence type="ECO:0000256" key="3">
    <source>
        <dbReference type="ARBA" id="ARBA00023172"/>
    </source>
</evidence>
<evidence type="ECO:0000313" key="7">
    <source>
        <dbReference type="EMBL" id="OXT01645.1"/>
    </source>
</evidence>
<feature type="active site" description="O-(5'-phospho-DNA)-serine intermediate" evidence="4 5">
    <location>
        <position position="10"/>
    </location>
</feature>
<reference evidence="8" key="1">
    <citation type="journal article" date="2017" name="Int. J. Syst. Evol. Microbiol.">
        <title>Notoacmeibacter marinus gen. nov., sp. nov., isolated from the gut of a limpet and proposal of Notoacmeibacteraceae fam. nov. in the order Rhizobiales of the class Alphaproteobacteria.</title>
        <authorList>
            <person name="Huang Z."/>
            <person name="Guo F."/>
            <person name="Lai Q."/>
        </authorList>
    </citation>
    <scope>NUCLEOTIDE SEQUENCE [LARGE SCALE GENOMIC DNA]</scope>
    <source>
        <strain evidence="8">XMTR2A4</strain>
    </source>
</reference>
<dbReference type="GO" id="GO:0015074">
    <property type="term" value="P:DNA integration"/>
    <property type="evidence" value="ECO:0007669"/>
    <property type="project" value="UniProtKB-KW"/>
</dbReference>
<feature type="domain" description="Resolvase/invertase-type recombinase catalytic" evidence="6">
    <location>
        <begin position="2"/>
        <end position="134"/>
    </location>
</feature>
<dbReference type="Gene3D" id="3.40.50.1390">
    <property type="entry name" value="Resolvase, N-terminal catalytic domain"/>
    <property type="match status" value="1"/>
</dbReference>
<gene>
    <name evidence="7" type="ORF">B7H23_01345</name>
</gene>
<dbReference type="InterPro" id="IPR006118">
    <property type="entry name" value="Recombinase_CS"/>
</dbReference>
<dbReference type="InterPro" id="IPR006119">
    <property type="entry name" value="Resolv_N"/>
</dbReference>
<keyword evidence="3" id="KW-0233">DNA recombination</keyword>
<dbReference type="PROSITE" id="PS00397">
    <property type="entry name" value="RECOMBINASES_1"/>
    <property type="match status" value="1"/>
</dbReference>
<dbReference type="AlphaFoldDB" id="A0A231V0B2"/>
<dbReference type="InterPro" id="IPR036162">
    <property type="entry name" value="Resolvase-like_N_sf"/>
</dbReference>
<dbReference type="PROSITE" id="PS51736">
    <property type="entry name" value="RECOMBINASES_3"/>
    <property type="match status" value="1"/>
</dbReference>
<organism evidence="7 8">
    <name type="scientific">Notoacmeibacter marinus</name>
    <dbReference type="NCBI Taxonomy" id="1876515"/>
    <lineage>
        <taxon>Bacteria</taxon>
        <taxon>Pseudomonadati</taxon>
        <taxon>Pseudomonadota</taxon>
        <taxon>Alphaproteobacteria</taxon>
        <taxon>Hyphomicrobiales</taxon>
        <taxon>Notoacmeibacteraceae</taxon>
        <taxon>Notoacmeibacter</taxon>
    </lineage>
</organism>
<dbReference type="SMART" id="SM00857">
    <property type="entry name" value="Resolvase"/>
    <property type="match status" value="1"/>
</dbReference>
<dbReference type="GO" id="GO:0003677">
    <property type="term" value="F:DNA binding"/>
    <property type="evidence" value="ECO:0007669"/>
    <property type="project" value="UniProtKB-KW"/>
</dbReference>
<name>A0A231V0B2_9HYPH</name>
<evidence type="ECO:0000256" key="5">
    <source>
        <dbReference type="PROSITE-ProRule" id="PRU10137"/>
    </source>
</evidence>
<dbReference type="EMBL" id="NBYO01000001">
    <property type="protein sequence ID" value="OXT01645.1"/>
    <property type="molecule type" value="Genomic_DNA"/>
</dbReference>
<protein>
    <submittedName>
        <fullName evidence="7">DNA invertase</fullName>
    </submittedName>
</protein>
<dbReference type="Proteomes" id="UP000215405">
    <property type="component" value="Unassembled WGS sequence"/>
</dbReference>
<proteinExistence type="predicted"/>
<evidence type="ECO:0000313" key="8">
    <source>
        <dbReference type="Proteomes" id="UP000215405"/>
    </source>
</evidence>
<dbReference type="CDD" id="cd03768">
    <property type="entry name" value="SR_ResInv"/>
    <property type="match status" value="1"/>
</dbReference>
<dbReference type="SUPFAM" id="SSF53041">
    <property type="entry name" value="Resolvase-like"/>
    <property type="match status" value="1"/>
</dbReference>
<sequence length="189" mass="21326">MKKVGYLRVSTEEQKPDRQIDGLKPLCDILHIERFSAVAKKRPVFERVMRQLKSGDTLVVWDLDRAFRNTIDALTQAEKLRARGVEFQIVTLGVDTATADGKLVYTVLAAFAEHERNRLSERTKEGLRAAVKRGKKLGRPPAMSKRQALAAKQKLANKEATIAELAALNGVHPWTLTRSLRRLEEVVEE</sequence>
<evidence type="ECO:0000259" key="6">
    <source>
        <dbReference type="PROSITE" id="PS51736"/>
    </source>
</evidence>